<evidence type="ECO:0000313" key="2">
    <source>
        <dbReference type="EMBL" id="CAG4992509.1"/>
    </source>
</evidence>
<dbReference type="AlphaFoldDB" id="A0A8S3X473"/>
<evidence type="ECO:0000256" key="1">
    <source>
        <dbReference type="SAM" id="MobiDB-lite"/>
    </source>
</evidence>
<dbReference type="Proteomes" id="UP000691718">
    <property type="component" value="Unassembled WGS sequence"/>
</dbReference>
<feature type="compositionally biased region" description="Basic residues" evidence="1">
    <location>
        <begin position="71"/>
        <end position="82"/>
    </location>
</feature>
<name>A0A8S3X473_PARAO</name>
<feature type="compositionally biased region" description="Acidic residues" evidence="1">
    <location>
        <begin position="15"/>
        <end position="28"/>
    </location>
</feature>
<protein>
    <submittedName>
        <fullName evidence="2">(apollo) hypothetical protein</fullName>
    </submittedName>
</protein>
<proteinExistence type="predicted"/>
<sequence length="120" mass="13308">MDDEAIENQLNLDVSEFEDDDGDDDIDDVDYRPRGRNRQSDNSAESSSDSEGVLTVSSPAISNSSVTRGRSLQRRGSRRGRRVFSISRASSRRGSSSRGRLLAMTMDNLEVGKKKILILI</sequence>
<comment type="caution">
    <text evidence="2">The sequence shown here is derived from an EMBL/GenBank/DDBJ whole genome shotgun (WGS) entry which is preliminary data.</text>
</comment>
<accession>A0A8S3X473</accession>
<reference evidence="2" key="1">
    <citation type="submission" date="2021-04" db="EMBL/GenBank/DDBJ databases">
        <authorList>
            <person name="Tunstrom K."/>
        </authorList>
    </citation>
    <scope>NUCLEOTIDE SEQUENCE</scope>
</reference>
<organism evidence="2 3">
    <name type="scientific">Parnassius apollo</name>
    <name type="common">Apollo butterfly</name>
    <name type="synonym">Papilio apollo</name>
    <dbReference type="NCBI Taxonomy" id="110799"/>
    <lineage>
        <taxon>Eukaryota</taxon>
        <taxon>Metazoa</taxon>
        <taxon>Ecdysozoa</taxon>
        <taxon>Arthropoda</taxon>
        <taxon>Hexapoda</taxon>
        <taxon>Insecta</taxon>
        <taxon>Pterygota</taxon>
        <taxon>Neoptera</taxon>
        <taxon>Endopterygota</taxon>
        <taxon>Lepidoptera</taxon>
        <taxon>Glossata</taxon>
        <taxon>Ditrysia</taxon>
        <taxon>Papilionoidea</taxon>
        <taxon>Papilionidae</taxon>
        <taxon>Parnassiinae</taxon>
        <taxon>Parnassini</taxon>
        <taxon>Parnassius</taxon>
        <taxon>Parnassius</taxon>
    </lineage>
</organism>
<feature type="compositionally biased region" description="Polar residues" evidence="1">
    <location>
        <begin position="55"/>
        <end position="67"/>
    </location>
</feature>
<dbReference type="EMBL" id="CAJQZP010000885">
    <property type="protein sequence ID" value="CAG4992509.1"/>
    <property type="molecule type" value="Genomic_DNA"/>
</dbReference>
<evidence type="ECO:0000313" key="3">
    <source>
        <dbReference type="Proteomes" id="UP000691718"/>
    </source>
</evidence>
<feature type="compositionally biased region" description="Low complexity" evidence="1">
    <location>
        <begin position="40"/>
        <end position="51"/>
    </location>
</feature>
<feature type="compositionally biased region" description="Low complexity" evidence="1">
    <location>
        <begin position="83"/>
        <end position="99"/>
    </location>
</feature>
<keyword evidence="3" id="KW-1185">Reference proteome</keyword>
<feature type="region of interest" description="Disordered" evidence="1">
    <location>
        <begin position="1"/>
        <end position="99"/>
    </location>
</feature>
<gene>
    <name evidence="2" type="ORF">PAPOLLO_LOCUS12326</name>
</gene>